<dbReference type="OrthoDB" id="10251744at2759"/>
<proteinExistence type="inferred from homology"/>
<comment type="subcellular location">
    <subcellularLocation>
        <location evidence="1 6">Nucleus</location>
    </subcellularLocation>
</comment>
<feature type="domain" description="GINS subunit" evidence="7">
    <location>
        <begin position="88"/>
        <end position="183"/>
    </location>
</feature>
<dbReference type="GO" id="GO:0000811">
    <property type="term" value="C:GINS complex"/>
    <property type="evidence" value="ECO:0007669"/>
    <property type="project" value="UniProtKB-UniRule"/>
</dbReference>
<evidence type="ECO:0000259" key="7">
    <source>
        <dbReference type="Pfam" id="PF05916"/>
    </source>
</evidence>
<comment type="subunit">
    <text evidence="6">Component of the GINS complex.</text>
</comment>
<dbReference type="Proteomes" id="UP000193944">
    <property type="component" value="Unassembled WGS sequence"/>
</dbReference>
<evidence type="ECO:0000256" key="6">
    <source>
        <dbReference type="RuleBase" id="RU367161"/>
    </source>
</evidence>
<evidence type="ECO:0000256" key="2">
    <source>
        <dbReference type="ARBA" id="ARBA00006343"/>
    </source>
</evidence>
<evidence type="ECO:0000313" key="10">
    <source>
        <dbReference type="Proteomes" id="UP000193944"/>
    </source>
</evidence>
<dbReference type="CDD" id="cd11713">
    <property type="entry name" value="GINS_A_psf3"/>
    <property type="match status" value="1"/>
</dbReference>
<evidence type="ECO:0000256" key="4">
    <source>
        <dbReference type="ARBA" id="ARBA00022705"/>
    </source>
</evidence>
<evidence type="ECO:0000259" key="8">
    <source>
        <dbReference type="Pfam" id="PF22466"/>
    </source>
</evidence>
<keyword evidence="4 6" id="KW-0235">DNA replication</keyword>
<dbReference type="Gene3D" id="1.20.58.2050">
    <property type="match status" value="1"/>
</dbReference>
<dbReference type="InterPro" id="IPR036224">
    <property type="entry name" value="GINS_bundle-like_dom_sf"/>
</dbReference>
<comment type="caution">
    <text evidence="9">The sequence shown here is derived from an EMBL/GenBank/DDBJ whole genome shotgun (WGS) entry which is preliminary data.</text>
</comment>
<accession>A0A1Y1XPM1</accession>
<dbReference type="CDD" id="cd21693">
    <property type="entry name" value="GINS_B_Psf3"/>
    <property type="match status" value="1"/>
</dbReference>
<dbReference type="InterPro" id="IPR010492">
    <property type="entry name" value="GINS_Psf3"/>
</dbReference>
<sequence length="203" mass="23487">MSSGFSLDEDEGNYFDLDDILAEQQKMQISFNVDIPGLGFLENNPGGPLHKNEKVLMPYWIIMCLTLIPLSDDGNIFELNYPKCFNKQCLNQLIADPTTVNLYQLCPYYYQLGYNLLNVAQDSFSLSEILYNAFRKRIPLIMNYSQQVHISKEKAEFLRGLDESERQLYKIGCESVLSMKKWINREYGTLKIAKSLNKSRLIL</sequence>
<dbReference type="AlphaFoldDB" id="A0A1Y1XPM1"/>
<organism evidence="9 10">
    <name type="scientific">Anaeromyces robustus</name>
    <dbReference type="NCBI Taxonomy" id="1754192"/>
    <lineage>
        <taxon>Eukaryota</taxon>
        <taxon>Fungi</taxon>
        <taxon>Fungi incertae sedis</taxon>
        <taxon>Chytridiomycota</taxon>
        <taxon>Chytridiomycota incertae sedis</taxon>
        <taxon>Neocallimastigomycetes</taxon>
        <taxon>Neocallimastigales</taxon>
        <taxon>Neocallimastigaceae</taxon>
        <taxon>Anaeromyces</taxon>
    </lineage>
</organism>
<dbReference type="InterPro" id="IPR038437">
    <property type="entry name" value="GINS_Psf3_sf"/>
</dbReference>
<evidence type="ECO:0000313" key="9">
    <source>
        <dbReference type="EMBL" id="ORX87693.1"/>
    </source>
</evidence>
<evidence type="ECO:0000256" key="1">
    <source>
        <dbReference type="ARBA" id="ARBA00004123"/>
    </source>
</evidence>
<dbReference type="EMBL" id="MCFG01000006">
    <property type="protein sequence ID" value="ORX87693.1"/>
    <property type="molecule type" value="Genomic_DNA"/>
</dbReference>
<reference evidence="9 10" key="2">
    <citation type="submission" date="2016-08" db="EMBL/GenBank/DDBJ databases">
        <title>Pervasive Adenine N6-methylation of Active Genes in Fungi.</title>
        <authorList>
            <consortium name="DOE Joint Genome Institute"/>
            <person name="Mondo S.J."/>
            <person name="Dannebaum R.O."/>
            <person name="Kuo R.C."/>
            <person name="Labutti K."/>
            <person name="Haridas S."/>
            <person name="Kuo A."/>
            <person name="Salamov A."/>
            <person name="Ahrendt S.R."/>
            <person name="Lipzen A."/>
            <person name="Sullivan W."/>
            <person name="Andreopoulos W.B."/>
            <person name="Clum A."/>
            <person name="Lindquist E."/>
            <person name="Daum C."/>
            <person name="Ramamoorthy G.K."/>
            <person name="Gryganskyi A."/>
            <person name="Culley D."/>
            <person name="Magnuson J.K."/>
            <person name="James T.Y."/>
            <person name="O'Malley M.A."/>
            <person name="Stajich J.E."/>
            <person name="Spatafora J.W."/>
            <person name="Visel A."/>
            <person name="Grigoriev I.V."/>
        </authorList>
    </citation>
    <scope>NUCLEOTIDE SEQUENCE [LARGE SCALE GENOMIC DNA]</scope>
    <source>
        <strain evidence="9 10">S4</strain>
    </source>
</reference>
<evidence type="ECO:0000256" key="3">
    <source>
        <dbReference type="ARBA" id="ARBA00015140"/>
    </source>
</evidence>
<dbReference type="PANTHER" id="PTHR22768:SF0">
    <property type="entry name" value="DNA REPLICATION COMPLEX GINS PROTEIN PSF3"/>
    <property type="match status" value="1"/>
</dbReference>
<dbReference type="GO" id="GO:1902975">
    <property type="term" value="P:mitotic DNA replication initiation"/>
    <property type="evidence" value="ECO:0007669"/>
    <property type="project" value="TreeGrafter"/>
</dbReference>
<name>A0A1Y1XPM1_9FUNG</name>
<dbReference type="InterPro" id="IPR055221">
    <property type="entry name" value="PSF3_N"/>
</dbReference>
<protein>
    <recommendedName>
        <fullName evidence="3 6">DNA replication complex GINS protein PSF3</fullName>
    </recommendedName>
</protein>
<dbReference type="Pfam" id="PF22466">
    <property type="entry name" value="PSF3_N"/>
    <property type="match status" value="1"/>
</dbReference>
<keyword evidence="5 6" id="KW-0539">Nucleus</keyword>
<comment type="function">
    <text evidence="6">The GINS complex plays an essential role in the initiation of DNA replication.</text>
</comment>
<comment type="similarity">
    <text evidence="2 6">Belongs to the GINS3/PSF3 family.</text>
</comment>
<dbReference type="InterPro" id="IPR021151">
    <property type="entry name" value="GINS_A"/>
</dbReference>
<dbReference type="SUPFAM" id="SSF160059">
    <property type="entry name" value="PriA/YqbF domain"/>
    <property type="match status" value="1"/>
</dbReference>
<dbReference type="SUPFAM" id="SSF158573">
    <property type="entry name" value="GINS helical bundle-like"/>
    <property type="match status" value="1"/>
</dbReference>
<dbReference type="STRING" id="1754192.A0A1Y1XPM1"/>
<reference evidence="9 10" key="1">
    <citation type="submission" date="2016-08" db="EMBL/GenBank/DDBJ databases">
        <title>A Parts List for Fungal Cellulosomes Revealed by Comparative Genomics.</title>
        <authorList>
            <consortium name="DOE Joint Genome Institute"/>
            <person name="Haitjema C.H."/>
            <person name="Gilmore S.P."/>
            <person name="Henske J.K."/>
            <person name="Solomon K.V."/>
            <person name="De Groot R."/>
            <person name="Kuo A."/>
            <person name="Mondo S.J."/>
            <person name="Salamov A.A."/>
            <person name="Labutti K."/>
            <person name="Zhao Z."/>
            <person name="Chiniquy J."/>
            <person name="Barry K."/>
            <person name="Brewer H.M."/>
            <person name="Purvine S.O."/>
            <person name="Wright A.T."/>
            <person name="Boxma B."/>
            <person name="Van Alen T."/>
            <person name="Hackstein J.H."/>
            <person name="Baker S.E."/>
            <person name="Grigoriev I.V."/>
            <person name="O'Malley M.A."/>
        </authorList>
    </citation>
    <scope>NUCLEOTIDE SEQUENCE [LARGE SCALE GENOMIC DNA]</scope>
    <source>
        <strain evidence="9 10">S4</strain>
    </source>
</reference>
<keyword evidence="10" id="KW-1185">Reference proteome</keyword>
<dbReference type="Pfam" id="PF05916">
    <property type="entry name" value="Sld5"/>
    <property type="match status" value="1"/>
</dbReference>
<dbReference type="PANTHER" id="PTHR22768">
    <property type="entry name" value="DNA REPLICATION COMPLEX GINS PROTEIN PSF3"/>
    <property type="match status" value="1"/>
</dbReference>
<gene>
    <name evidence="9" type="ORF">BCR32DRAFT_289176</name>
</gene>
<evidence type="ECO:0000256" key="5">
    <source>
        <dbReference type="ARBA" id="ARBA00023242"/>
    </source>
</evidence>
<feature type="domain" description="DNA replication complex GINS protein PSF3 N-terminal" evidence="8">
    <location>
        <begin position="15"/>
        <end position="65"/>
    </location>
</feature>